<reference evidence="2 3" key="1">
    <citation type="journal article" date="2017" name="Genome Announc.">
        <title>Genome sequence of the saprophytic ascomycete Epicoccum nigrum ICMP 19927 strain isolated from New Zealand.</title>
        <authorList>
            <person name="Fokin M."/>
            <person name="Fleetwood D."/>
            <person name="Weir B.S."/>
            <person name="Villas-Boas S.G."/>
        </authorList>
    </citation>
    <scope>NUCLEOTIDE SEQUENCE [LARGE SCALE GENOMIC DNA]</scope>
    <source>
        <strain evidence="2 3">ICMP 19927</strain>
    </source>
</reference>
<dbReference type="STRING" id="105696.A0A1Y2LVM7"/>
<feature type="compositionally biased region" description="Basic and acidic residues" evidence="1">
    <location>
        <begin position="1"/>
        <end position="18"/>
    </location>
</feature>
<evidence type="ECO:0000313" key="3">
    <source>
        <dbReference type="Proteomes" id="UP000193240"/>
    </source>
</evidence>
<dbReference type="Proteomes" id="UP000193240">
    <property type="component" value="Unassembled WGS sequence"/>
</dbReference>
<evidence type="ECO:0000313" key="2">
    <source>
        <dbReference type="EMBL" id="OSS47901.1"/>
    </source>
</evidence>
<feature type="region of interest" description="Disordered" evidence="1">
    <location>
        <begin position="1"/>
        <end position="44"/>
    </location>
</feature>
<dbReference type="InParanoid" id="A0A1Y2LVM7"/>
<keyword evidence="3" id="KW-1185">Reference proteome</keyword>
<evidence type="ECO:0000256" key="1">
    <source>
        <dbReference type="SAM" id="MobiDB-lite"/>
    </source>
</evidence>
<organism evidence="2 3">
    <name type="scientific">Epicoccum nigrum</name>
    <name type="common">Soil fungus</name>
    <name type="synonym">Epicoccum purpurascens</name>
    <dbReference type="NCBI Taxonomy" id="105696"/>
    <lineage>
        <taxon>Eukaryota</taxon>
        <taxon>Fungi</taxon>
        <taxon>Dikarya</taxon>
        <taxon>Ascomycota</taxon>
        <taxon>Pezizomycotina</taxon>
        <taxon>Dothideomycetes</taxon>
        <taxon>Pleosporomycetidae</taxon>
        <taxon>Pleosporales</taxon>
        <taxon>Pleosporineae</taxon>
        <taxon>Didymellaceae</taxon>
        <taxon>Epicoccum</taxon>
    </lineage>
</organism>
<dbReference type="PANTHER" id="PTHR38696:SF1">
    <property type="entry name" value="MEDIATOR OF RNA POLYMERASE II TRANSCRIPTION SUBUNIT 13"/>
    <property type="match status" value="1"/>
</dbReference>
<feature type="compositionally biased region" description="Low complexity" evidence="1">
    <location>
        <begin position="27"/>
        <end position="38"/>
    </location>
</feature>
<dbReference type="OMA" id="FTIYATI"/>
<dbReference type="PANTHER" id="PTHR38696">
    <property type="entry name" value="MEDIATOR OF RNA POLYMERASE II TRANSCRIPTION SUBUNIT 13"/>
    <property type="match status" value="1"/>
</dbReference>
<proteinExistence type="predicted"/>
<dbReference type="AlphaFoldDB" id="A0A1Y2LVM7"/>
<dbReference type="EMBL" id="KZ107847">
    <property type="protein sequence ID" value="OSS47901.1"/>
    <property type="molecule type" value="Genomic_DNA"/>
</dbReference>
<gene>
    <name evidence="2" type="ORF">B5807_06625</name>
</gene>
<accession>A0A1Y2LVM7</accession>
<sequence>MFDKFREKARDRDEKHDNFQQAAELTPAPAYESSSSQQAPPPFQTHFASMSMHAADDLRFLSFPTPVIDACRATTQALWSGGIQREGMYSNSYEFKLTGYPWSSMGSSAMQARRLLAGLLGTLHGMGWVLTLNTDVSKCPGDKDALLFRHQFPPPAPCDWCSISFSRADRMRLIDVSPEVCQTLSSRLGQEWVSRVSEYAPGIQEIKFHGYPWSASGKETMRVRGLLLVMLATLEEEGWTVYASVDQSRAGGSDNVGETDTWHCCRLKGWVRGAPVYHGR</sequence>
<name>A0A1Y2LVM7_EPING</name>
<protein>
    <submittedName>
        <fullName evidence="2">Uncharacterized protein</fullName>
    </submittedName>
</protein>